<gene>
    <name evidence="1" type="ORF">DFH07DRAFT_760941</name>
</gene>
<protein>
    <submittedName>
        <fullName evidence="1">Uncharacterized protein</fullName>
    </submittedName>
</protein>
<sequence>MSEAQVSNVKAHQIRNNLLDEHRGSGFYPEGWFIVDDVTGLCSCTGHLEFFPRTFAVGTDAKGYNTMSVDRWDYNNSLEPTDREVHPFDSRRIPPGADWAYLVEKKLEDGPVHIAVRGKYIVMCAGYHALVCHFGLEGNLTPMTLGDFRLLTRACVPGPNEDPDKAEITRSLLPKKFKNRAARKEKKLATVNVMAAVVTEEQAFVVSDFNRLTRLYVKSVFLMPPIGFISAEQWC</sequence>
<organism evidence="1 2">
    <name type="scientific">Mycena maculata</name>
    <dbReference type="NCBI Taxonomy" id="230809"/>
    <lineage>
        <taxon>Eukaryota</taxon>
        <taxon>Fungi</taxon>
        <taxon>Dikarya</taxon>
        <taxon>Basidiomycota</taxon>
        <taxon>Agaricomycotina</taxon>
        <taxon>Agaricomycetes</taxon>
        <taxon>Agaricomycetidae</taxon>
        <taxon>Agaricales</taxon>
        <taxon>Marasmiineae</taxon>
        <taxon>Mycenaceae</taxon>
        <taxon>Mycena</taxon>
    </lineage>
</organism>
<reference evidence="1" key="1">
    <citation type="submission" date="2023-03" db="EMBL/GenBank/DDBJ databases">
        <title>Massive genome expansion in bonnet fungi (Mycena s.s.) driven by repeated elements and novel gene families across ecological guilds.</title>
        <authorList>
            <consortium name="Lawrence Berkeley National Laboratory"/>
            <person name="Harder C.B."/>
            <person name="Miyauchi S."/>
            <person name="Viragh M."/>
            <person name="Kuo A."/>
            <person name="Thoen E."/>
            <person name="Andreopoulos B."/>
            <person name="Lu D."/>
            <person name="Skrede I."/>
            <person name="Drula E."/>
            <person name="Henrissat B."/>
            <person name="Morin E."/>
            <person name="Kohler A."/>
            <person name="Barry K."/>
            <person name="LaButti K."/>
            <person name="Morin E."/>
            <person name="Salamov A."/>
            <person name="Lipzen A."/>
            <person name="Mereny Z."/>
            <person name="Hegedus B."/>
            <person name="Baldrian P."/>
            <person name="Stursova M."/>
            <person name="Weitz H."/>
            <person name="Taylor A."/>
            <person name="Grigoriev I.V."/>
            <person name="Nagy L.G."/>
            <person name="Martin F."/>
            <person name="Kauserud H."/>
        </authorList>
    </citation>
    <scope>NUCLEOTIDE SEQUENCE</scope>
    <source>
        <strain evidence="1">CBHHK188m</strain>
    </source>
</reference>
<name>A0AAD7MJA9_9AGAR</name>
<evidence type="ECO:0000313" key="1">
    <source>
        <dbReference type="EMBL" id="KAJ7720216.1"/>
    </source>
</evidence>
<proteinExistence type="predicted"/>
<dbReference type="EMBL" id="JARJLG010000282">
    <property type="protein sequence ID" value="KAJ7720216.1"/>
    <property type="molecule type" value="Genomic_DNA"/>
</dbReference>
<comment type="caution">
    <text evidence="1">The sequence shown here is derived from an EMBL/GenBank/DDBJ whole genome shotgun (WGS) entry which is preliminary data.</text>
</comment>
<evidence type="ECO:0000313" key="2">
    <source>
        <dbReference type="Proteomes" id="UP001215280"/>
    </source>
</evidence>
<dbReference type="Proteomes" id="UP001215280">
    <property type="component" value="Unassembled WGS sequence"/>
</dbReference>
<accession>A0AAD7MJA9</accession>
<keyword evidence="2" id="KW-1185">Reference proteome</keyword>
<dbReference type="AlphaFoldDB" id="A0AAD7MJA9"/>